<protein>
    <submittedName>
        <fullName evidence="1">Uncharacterized protein</fullName>
    </submittedName>
</protein>
<reference evidence="1" key="1">
    <citation type="submission" date="2024-06" db="EMBL/GenBank/DDBJ databases">
        <title>North American crayfish harbour diverse members of the Nudiviridae.</title>
        <authorList>
            <person name="Stratton C."/>
            <person name="Bojko J."/>
        </authorList>
    </citation>
    <scope>NUCLEOTIDE SEQUENCE</scope>
    <source>
        <strain evidence="1">142H</strain>
    </source>
</reference>
<dbReference type="EMBL" id="PP955094">
    <property type="protein sequence ID" value="XCH39287.1"/>
    <property type="molecule type" value="Genomic_DNA"/>
</dbReference>
<sequence>MISFFLTDIKYGIVANLDYPSIMLQPSDVIICRAAILEMPLNIRMFTNFMTYDNICHIQNVARYVTNNEKIPIKIFQLNKINHYKYYEEFIKMTDSRIGKYFNINKIPWKENYIKIKIELDQNYPTEYMLYADQYVGIYHLFFN</sequence>
<gene>
    <name evidence="1" type="ORF">FpNV_042</name>
</gene>
<accession>A0AAU8GCX4</accession>
<organism evidence="1">
    <name type="scientific">Faxonius propinquus nudivirus</name>
    <dbReference type="NCBI Taxonomy" id="3139431"/>
    <lineage>
        <taxon>Viruses</taxon>
        <taxon>Viruses incertae sedis</taxon>
        <taxon>Naldaviricetes</taxon>
        <taxon>Lefavirales</taxon>
        <taxon>Nudiviridae</taxon>
    </lineage>
</organism>
<proteinExistence type="predicted"/>
<evidence type="ECO:0000313" key="1">
    <source>
        <dbReference type="EMBL" id="XCH39287.1"/>
    </source>
</evidence>
<name>A0AAU8GCX4_9VIRU</name>